<dbReference type="PATRIC" id="fig|1612624.7.peg.1250"/>
<dbReference type="Gene3D" id="3.10.450.50">
    <property type="match status" value="1"/>
</dbReference>
<dbReference type="Pfam" id="PF14534">
    <property type="entry name" value="DUF4440"/>
    <property type="match status" value="1"/>
</dbReference>
<accession>A0A1C7P3Z4</accession>
<dbReference type="STRING" id="1612624.ADU59_05970"/>
<keyword evidence="3" id="KW-1185">Reference proteome</keyword>
<evidence type="ECO:0000313" key="3">
    <source>
        <dbReference type="Proteomes" id="UP000093111"/>
    </source>
</evidence>
<sequence>MAGEIVTDNLAMFRILEERLHDPAVRRSADLAGALLDEDFVEFGSSGTIYGRAAILEALGQEADGADSPVSASDYALTWLSQDVALLTYRSKRGARHSLRSSIWRHRDGRWQMVFHQGTKTAG</sequence>
<dbReference type="RefSeq" id="WP_068952730.1">
    <property type="nucleotide sequence ID" value="NZ_LGLV01000005.1"/>
</dbReference>
<comment type="caution">
    <text evidence="2">The sequence shown here is derived from an EMBL/GenBank/DDBJ whole genome shotgun (WGS) entry which is preliminary data.</text>
</comment>
<gene>
    <name evidence="2" type="ORF">ADU59_05970</name>
</gene>
<evidence type="ECO:0000313" key="2">
    <source>
        <dbReference type="EMBL" id="OBZ95941.1"/>
    </source>
</evidence>
<reference evidence="2 3" key="1">
    <citation type="journal article" date="2016" name="Syst. Appl. Microbiol.">
        <title>Pararhizobium polonicum sp. nov. isolated from tumors on stone fruit rootstocks.</title>
        <authorList>
            <person name="Pulawska J."/>
            <person name="Kuzmanovic N."/>
            <person name="Willems A."/>
            <person name="Pothier J.F."/>
        </authorList>
    </citation>
    <scope>NUCLEOTIDE SEQUENCE [LARGE SCALE GENOMIC DNA]</scope>
    <source>
        <strain evidence="2 3">F5.1</strain>
    </source>
</reference>
<feature type="domain" description="DUF4440" evidence="1">
    <location>
        <begin position="16"/>
        <end position="113"/>
    </location>
</feature>
<evidence type="ECO:0000259" key="1">
    <source>
        <dbReference type="Pfam" id="PF14534"/>
    </source>
</evidence>
<dbReference type="EMBL" id="LGLV01000005">
    <property type="protein sequence ID" value="OBZ95941.1"/>
    <property type="molecule type" value="Genomic_DNA"/>
</dbReference>
<dbReference type="InterPro" id="IPR027843">
    <property type="entry name" value="DUF4440"/>
</dbReference>
<dbReference type="Proteomes" id="UP000093111">
    <property type="component" value="Unassembled WGS sequence"/>
</dbReference>
<dbReference type="InterPro" id="IPR032710">
    <property type="entry name" value="NTF2-like_dom_sf"/>
</dbReference>
<dbReference type="SUPFAM" id="SSF54427">
    <property type="entry name" value="NTF2-like"/>
    <property type="match status" value="1"/>
</dbReference>
<name>A0A1C7P3Z4_9HYPH</name>
<protein>
    <recommendedName>
        <fullName evidence="1">DUF4440 domain-containing protein</fullName>
    </recommendedName>
</protein>
<dbReference type="AlphaFoldDB" id="A0A1C7P3Z4"/>
<proteinExistence type="predicted"/>
<organism evidence="2 3">
    <name type="scientific">Pararhizobium polonicum</name>
    <dbReference type="NCBI Taxonomy" id="1612624"/>
    <lineage>
        <taxon>Bacteria</taxon>
        <taxon>Pseudomonadati</taxon>
        <taxon>Pseudomonadota</taxon>
        <taxon>Alphaproteobacteria</taxon>
        <taxon>Hyphomicrobiales</taxon>
        <taxon>Rhizobiaceae</taxon>
        <taxon>Rhizobium/Agrobacterium group</taxon>
        <taxon>Pararhizobium</taxon>
    </lineage>
</organism>